<proteinExistence type="predicted"/>
<feature type="non-terminal residue" evidence="1">
    <location>
        <position position="103"/>
    </location>
</feature>
<keyword evidence="2" id="KW-1185">Reference proteome</keyword>
<reference evidence="1" key="1">
    <citation type="submission" date="2021-02" db="EMBL/GenBank/DDBJ databases">
        <authorList>
            <person name="Dougan E. K."/>
            <person name="Rhodes N."/>
            <person name="Thang M."/>
            <person name="Chan C."/>
        </authorList>
    </citation>
    <scope>NUCLEOTIDE SEQUENCE</scope>
</reference>
<protein>
    <submittedName>
        <fullName evidence="1">Uncharacterized protein</fullName>
    </submittedName>
</protein>
<accession>A0A813FAR1</accession>
<evidence type="ECO:0000313" key="2">
    <source>
        <dbReference type="Proteomes" id="UP000654075"/>
    </source>
</evidence>
<comment type="caution">
    <text evidence="1">The sequence shown here is derived from an EMBL/GenBank/DDBJ whole genome shotgun (WGS) entry which is preliminary data.</text>
</comment>
<dbReference type="AlphaFoldDB" id="A0A813FAR1"/>
<organism evidence="1 2">
    <name type="scientific">Polarella glacialis</name>
    <name type="common">Dinoflagellate</name>
    <dbReference type="NCBI Taxonomy" id="89957"/>
    <lineage>
        <taxon>Eukaryota</taxon>
        <taxon>Sar</taxon>
        <taxon>Alveolata</taxon>
        <taxon>Dinophyceae</taxon>
        <taxon>Suessiales</taxon>
        <taxon>Suessiaceae</taxon>
        <taxon>Polarella</taxon>
    </lineage>
</organism>
<dbReference type="Proteomes" id="UP000654075">
    <property type="component" value="Unassembled WGS sequence"/>
</dbReference>
<name>A0A813FAR1_POLGL</name>
<sequence>CSQLRPAAGLASQLRLASSRRGLAGGVGALSRRSKFASPVSASLKLANMRASSCWRRVSWRLLGCAAGCWCSHRGLVVVEASVNWHITALITVIQSFRLLNIC</sequence>
<gene>
    <name evidence="1" type="ORF">PGLA1383_LOCUS28140</name>
</gene>
<dbReference type="EMBL" id="CAJNNV010024619">
    <property type="protein sequence ID" value="CAE8610310.1"/>
    <property type="molecule type" value="Genomic_DNA"/>
</dbReference>
<evidence type="ECO:0000313" key="1">
    <source>
        <dbReference type="EMBL" id="CAE8610310.1"/>
    </source>
</evidence>
<feature type="non-terminal residue" evidence="1">
    <location>
        <position position="1"/>
    </location>
</feature>